<dbReference type="Gene3D" id="2.30.110.10">
    <property type="entry name" value="Electron Transport, Fmn-binding Protein, Chain A"/>
    <property type="match status" value="1"/>
</dbReference>
<dbReference type="PANTHER" id="PTHR35802:SF1">
    <property type="entry name" value="PROTEASE SYNTHASE AND SPORULATION PROTEIN PAI 2"/>
    <property type="match status" value="1"/>
</dbReference>
<dbReference type="Pfam" id="PF04299">
    <property type="entry name" value="FMN_bind_2"/>
    <property type="match status" value="1"/>
</dbReference>
<reference evidence="1" key="1">
    <citation type="journal article" date="2014" name="Genome Announc.">
        <title>Draft genome sequence of Rhodosporidium toruloides CECT1137, an oleaginous yeast of biotechnological interest.</title>
        <authorList>
            <person name="Morin N."/>
            <person name="Calcas X."/>
            <person name="Devillers H."/>
            <person name="Durrens P."/>
            <person name="Sherman D.J."/>
            <person name="Nicaud J.-M."/>
            <person name="Neuveglise C."/>
        </authorList>
    </citation>
    <scope>NUCLEOTIDE SEQUENCE</scope>
    <source>
        <strain evidence="1">CECT1137</strain>
    </source>
</reference>
<proteinExistence type="predicted"/>
<dbReference type="InterPro" id="IPR012349">
    <property type="entry name" value="Split_barrel_FMN-bd"/>
</dbReference>
<dbReference type="AlphaFoldDB" id="A0A061BMT1"/>
<dbReference type="PIRSF" id="PIRSF010372">
    <property type="entry name" value="PaiB"/>
    <property type="match status" value="1"/>
</dbReference>
<dbReference type="EMBL" id="LK052960">
    <property type="protein sequence ID" value="CDR49304.1"/>
    <property type="molecule type" value="Genomic_DNA"/>
</dbReference>
<protein>
    <submittedName>
        <fullName evidence="1">RHTO0S25e00848g1_1</fullName>
    </submittedName>
</protein>
<dbReference type="SUPFAM" id="SSF50475">
    <property type="entry name" value="FMN-binding split barrel"/>
    <property type="match status" value="1"/>
</dbReference>
<dbReference type="InterPro" id="IPR007396">
    <property type="entry name" value="TR_PAI2-type"/>
</dbReference>
<organism evidence="1">
    <name type="scientific">Rhodotorula toruloides</name>
    <name type="common">Yeast</name>
    <name type="synonym">Rhodosporidium toruloides</name>
    <dbReference type="NCBI Taxonomy" id="5286"/>
    <lineage>
        <taxon>Eukaryota</taxon>
        <taxon>Fungi</taxon>
        <taxon>Dikarya</taxon>
        <taxon>Basidiomycota</taxon>
        <taxon>Pucciniomycotina</taxon>
        <taxon>Microbotryomycetes</taxon>
        <taxon>Sporidiobolales</taxon>
        <taxon>Sporidiobolaceae</taxon>
        <taxon>Rhodotorula</taxon>
    </lineage>
</organism>
<accession>A0A061BMT1</accession>
<dbReference type="PANTHER" id="PTHR35802">
    <property type="entry name" value="PROTEASE SYNTHASE AND SPORULATION PROTEIN PAI 2"/>
    <property type="match status" value="1"/>
</dbReference>
<dbReference type="OrthoDB" id="2101473at2759"/>
<sequence length="251" mass="27437">MHIPAKHAEHSMRAMRTLIRQNPLGILTTGLPHPDYPFLQSSHIPFILVEPKDDAELGVLRAHMARANPQAKAMIASAKKDPSSGTYFLEQEVLVLFTADPHGYVSPSWYTETKPATGKVVPTWDYCAVQVYGKATVFGDAADERTSEYLQGQMEALTELSEASVGKTGDGAWKVSDAPERYIELHKKAVVGVEIRIDRVEGRTKMSQDKSAKDVEGVVAGFRSLRTEAGEKMAQGVRRAADEAVAAKSAE</sequence>
<name>A0A061BMT1_RHOTO</name>
<gene>
    <name evidence="1" type="ORF">RHTO0S_25e00848g</name>
</gene>
<evidence type="ECO:0000313" key="1">
    <source>
        <dbReference type="EMBL" id="CDR49304.1"/>
    </source>
</evidence>